<sequence>MKKLQAQIGSFIKLTGSMAQLSFDTIFLYLQIRVGVEYMSIRFKKLNQLFIIVALFIFCAGCSEQENTAKDEVLKITKSQQLQELTFEDGISQAIIIFEDDAADFNRR</sequence>
<protein>
    <submittedName>
        <fullName evidence="1">Uncharacterized protein</fullName>
    </submittedName>
</protein>
<gene>
    <name evidence="1" type="ORF">ABID47_004902</name>
</gene>
<dbReference type="RefSeq" id="WP_354500565.1">
    <property type="nucleotide sequence ID" value="NZ_JBEPLV010000006.1"/>
</dbReference>
<proteinExistence type="predicted"/>
<organism evidence="1 2">
    <name type="scientific">Paenibacillus favisporus</name>
    <dbReference type="NCBI Taxonomy" id="221028"/>
    <lineage>
        <taxon>Bacteria</taxon>
        <taxon>Bacillati</taxon>
        <taxon>Bacillota</taxon>
        <taxon>Bacilli</taxon>
        <taxon>Bacillales</taxon>
        <taxon>Paenibacillaceae</taxon>
        <taxon>Paenibacillus</taxon>
    </lineage>
</organism>
<accession>A0ABV2F941</accession>
<comment type="caution">
    <text evidence="1">The sequence shown here is derived from an EMBL/GenBank/DDBJ whole genome shotgun (WGS) entry which is preliminary data.</text>
</comment>
<dbReference type="Proteomes" id="UP001549098">
    <property type="component" value="Unassembled WGS sequence"/>
</dbReference>
<evidence type="ECO:0000313" key="2">
    <source>
        <dbReference type="Proteomes" id="UP001549098"/>
    </source>
</evidence>
<evidence type="ECO:0000313" key="1">
    <source>
        <dbReference type="EMBL" id="MET3548272.1"/>
    </source>
</evidence>
<keyword evidence="2" id="KW-1185">Reference proteome</keyword>
<reference evidence="1 2" key="1">
    <citation type="submission" date="2024-06" db="EMBL/GenBank/DDBJ databases">
        <title>Genomic Encyclopedia of Type Strains, Phase IV (KMG-IV): sequencing the most valuable type-strain genomes for metagenomic binning, comparative biology and taxonomic classification.</title>
        <authorList>
            <person name="Goeker M."/>
        </authorList>
    </citation>
    <scope>NUCLEOTIDE SEQUENCE [LARGE SCALE GENOMIC DNA]</scope>
    <source>
        <strain evidence="1 2">DSM 17253</strain>
    </source>
</reference>
<dbReference type="EMBL" id="JBEPLV010000006">
    <property type="protein sequence ID" value="MET3548272.1"/>
    <property type="molecule type" value="Genomic_DNA"/>
</dbReference>
<name>A0ABV2F941_9BACL</name>